<organism evidence="1 2">
    <name type="scientific">Leptosia nina</name>
    <dbReference type="NCBI Taxonomy" id="320188"/>
    <lineage>
        <taxon>Eukaryota</taxon>
        <taxon>Metazoa</taxon>
        <taxon>Ecdysozoa</taxon>
        <taxon>Arthropoda</taxon>
        <taxon>Hexapoda</taxon>
        <taxon>Insecta</taxon>
        <taxon>Pterygota</taxon>
        <taxon>Neoptera</taxon>
        <taxon>Endopterygota</taxon>
        <taxon>Lepidoptera</taxon>
        <taxon>Glossata</taxon>
        <taxon>Ditrysia</taxon>
        <taxon>Papilionoidea</taxon>
        <taxon>Pieridae</taxon>
        <taxon>Pierinae</taxon>
        <taxon>Leptosia</taxon>
    </lineage>
</organism>
<dbReference type="EMBL" id="CAVLEF010000039">
    <property type="protein sequence ID" value="CAK1549514.1"/>
    <property type="molecule type" value="Genomic_DNA"/>
</dbReference>
<comment type="caution">
    <text evidence="1">The sequence shown here is derived from an EMBL/GenBank/DDBJ whole genome shotgun (WGS) entry which is preliminary data.</text>
</comment>
<gene>
    <name evidence="1" type="ORF">LNINA_LOCUS8806</name>
</gene>
<protein>
    <submittedName>
        <fullName evidence="1">Uncharacterized protein</fullName>
    </submittedName>
</protein>
<dbReference type="AlphaFoldDB" id="A0AAV1JLS2"/>
<evidence type="ECO:0000313" key="1">
    <source>
        <dbReference type="EMBL" id="CAK1549514.1"/>
    </source>
</evidence>
<name>A0AAV1JLS2_9NEOP</name>
<evidence type="ECO:0000313" key="2">
    <source>
        <dbReference type="Proteomes" id="UP001497472"/>
    </source>
</evidence>
<keyword evidence="2" id="KW-1185">Reference proteome</keyword>
<dbReference type="Proteomes" id="UP001497472">
    <property type="component" value="Unassembled WGS sequence"/>
</dbReference>
<accession>A0AAV1JLS2</accession>
<proteinExistence type="predicted"/>
<sequence length="72" mass="8030">MSQKQTAVTEYRINFTGEVASYCSKATVAQAPIHPFRYISAAARRVFTAPAFSGQLSTPRCFYLYVISPQSF</sequence>
<reference evidence="1 2" key="1">
    <citation type="submission" date="2023-11" db="EMBL/GenBank/DDBJ databases">
        <authorList>
            <person name="Okamura Y."/>
        </authorList>
    </citation>
    <scope>NUCLEOTIDE SEQUENCE [LARGE SCALE GENOMIC DNA]</scope>
</reference>